<name>A0A2I7N4D7_9NEIS</name>
<dbReference type="NCBIfam" id="TIGR02532">
    <property type="entry name" value="IV_pilin_GFxxxE"/>
    <property type="match status" value="1"/>
</dbReference>
<sequence>MKHYIRGFNLIELLVAIAISASIISAIVFSYSNLFSGYLFNNTKIDAQQSLKLAMSMIRHDIQNAGVFGSFSLHNMSATSMYNSIGTSCGNEWCTLDTAGVGVVGISSAPSGSGISGLTSEILRVQYGTNKVNYLTAIESMVCASNNCINRMQFNNNGSIDLTASSYILASANHLYSLNGIGVPTADGTSVVFSNLVGANYFIQIESQSSGIIYDPDQYTMQLMNLNTKYYYVATVNGQSGLYVVAFNGVSLSSPALISTAISSLSLRYIIYTTSSPNFNNSSVNDSYTICTTSEMNNSVNSRCFNRWGRVLSVIITLTSSVTNGANTTTQAISDNIGWLR</sequence>
<proteinExistence type="predicted"/>
<dbReference type="InterPro" id="IPR012902">
    <property type="entry name" value="N_methyl_site"/>
</dbReference>
<dbReference type="InterPro" id="IPR045584">
    <property type="entry name" value="Pilin-like"/>
</dbReference>
<evidence type="ECO:0000313" key="3">
    <source>
        <dbReference type="Proteomes" id="UP000236655"/>
    </source>
</evidence>
<dbReference type="RefSeq" id="WP_102950622.1">
    <property type="nucleotide sequence ID" value="NZ_CP024847.1"/>
</dbReference>
<evidence type="ECO:0000313" key="2">
    <source>
        <dbReference type="EMBL" id="AUR51322.1"/>
    </source>
</evidence>
<dbReference type="AlphaFoldDB" id="A0A2I7N4D7"/>
<dbReference type="SUPFAM" id="SSF54523">
    <property type="entry name" value="Pili subunits"/>
    <property type="match status" value="1"/>
</dbReference>
<feature type="transmembrane region" description="Helical" evidence="1">
    <location>
        <begin position="7"/>
        <end position="31"/>
    </location>
</feature>
<evidence type="ECO:0008006" key="4">
    <source>
        <dbReference type="Google" id="ProtNLM"/>
    </source>
</evidence>
<gene>
    <name evidence="2" type="ORF">CUN60_03070</name>
</gene>
<dbReference type="Proteomes" id="UP000236655">
    <property type="component" value="Chromosome"/>
</dbReference>
<keyword evidence="1" id="KW-0812">Transmembrane</keyword>
<evidence type="ECO:0000256" key="1">
    <source>
        <dbReference type="SAM" id="Phobius"/>
    </source>
</evidence>
<protein>
    <recommendedName>
        <fullName evidence="4">Prepilin-type N-terminal cleavage/methylation domain-containing protein</fullName>
    </recommendedName>
</protein>
<keyword evidence="1" id="KW-0472">Membrane</keyword>
<keyword evidence="3" id="KW-1185">Reference proteome</keyword>
<organism evidence="2 3">
    <name type="scientific">Aquella oligotrophica</name>
    <dbReference type="NCBI Taxonomy" id="2067065"/>
    <lineage>
        <taxon>Bacteria</taxon>
        <taxon>Pseudomonadati</taxon>
        <taxon>Pseudomonadota</taxon>
        <taxon>Betaproteobacteria</taxon>
        <taxon>Neisseriales</taxon>
        <taxon>Neisseriaceae</taxon>
        <taxon>Aquella</taxon>
    </lineage>
</organism>
<keyword evidence="1" id="KW-1133">Transmembrane helix</keyword>
<dbReference type="KEGG" id="nba:CUN60_03070"/>
<accession>A0A2I7N4D7</accession>
<dbReference type="EMBL" id="CP024847">
    <property type="protein sequence ID" value="AUR51322.1"/>
    <property type="molecule type" value="Genomic_DNA"/>
</dbReference>
<reference evidence="3" key="1">
    <citation type="submission" date="2017-11" db="EMBL/GenBank/DDBJ databases">
        <authorList>
            <person name="Chan K.G."/>
            <person name="Lee L.S."/>
        </authorList>
    </citation>
    <scope>NUCLEOTIDE SEQUENCE [LARGE SCALE GENOMIC DNA]</scope>
    <source>
        <strain evidence="3">DSM 100970</strain>
    </source>
</reference>